<evidence type="ECO:0000256" key="6">
    <source>
        <dbReference type="ARBA" id="ARBA00022660"/>
    </source>
</evidence>
<dbReference type="CTD" id="4541"/>
<evidence type="ECO:0000256" key="10">
    <source>
        <dbReference type="ARBA" id="ARBA00022989"/>
    </source>
</evidence>
<dbReference type="InterPro" id="IPR050269">
    <property type="entry name" value="ComplexI_Subunit6"/>
</dbReference>
<evidence type="ECO:0000256" key="2">
    <source>
        <dbReference type="ARBA" id="ARBA00005698"/>
    </source>
</evidence>
<name>A0A7H0R0D5_9CUCU</name>
<evidence type="ECO:0000256" key="14">
    <source>
        <dbReference type="ARBA" id="ARBA00031019"/>
    </source>
</evidence>
<dbReference type="GeneID" id="62634077"/>
<evidence type="ECO:0000256" key="1">
    <source>
        <dbReference type="ARBA" id="ARBA00004225"/>
    </source>
</evidence>
<evidence type="ECO:0000313" key="17">
    <source>
        <dbReference type="EMBL" id="QNQ64884.1"/>
    </source>
</evidence>
<keyword evidence="9" id="KW-0249">Electron transport</keyword>
<dbReference type="GO" id="GO:0031966">
    <property type="term" value="C:mitochondrial membrane"/>
    <property type="evidence" value="ECO:0007669"/>
    <property type="project" value="UniProtKB-SubCell"/>
</dbReference>
<evidence type="ECO:0000256" key="5">
    <source>
        <dbReference type="ARBA" id="ARBA00022448"/>
    </source>
</evidence>
<geneLocation type="mitochondrion" evidence="17"/>
<organism evidence="17">
    <name type="scientific">Chrysolina aeruginosa</name>
    <dbReference type="NCBI Taxonomy" id="640304"/>
    <lineage>
        <taxon>Eukaryota</taxon>
        <taxon>Metazoa</taxon>
        <taxon>Ecdysozoa</taxon>
        <taxon>Arthropoda</taxon>
        <taxon>Hexapoda</taxon>
        <taxon>Insecta</taxon>
        <taxon>Pterygota</taxon>
        <taxon>Neoptera</taxon>
        <taxon>Endopterygota</taxon>
        <taxon>Coleoptera</taxon>
        <taxon>Polyphaga</taxon>
        <taxon>Cucujiformia</taxon>
        <taxon>Chrysomeloidea</taxon>
        <taxon>Chrysomelidae</taxon>
        <taxon>Chrysomelinae</taxon>
        <taxon>Chrysomelini</taxon>
        <taxon>Chrysolina</taxon>
    </lineage>
</organism>
<keyword evidence="11" id="KW-0520">NAD</keyword>
<keyword evidence="6" id="KW-0679">Respiratory chain</keyword>
<evidence type="ECO:0000256" key="15">
    <source>
        <dbReference type="ARBA" id="ARBA00049551"/>
    </source>
</evidence>
<dbReference type="PANTHER" id="PTHR11435">
    <property type="entry name" value="NADH UBIQUINONE OXIDOREDUCTASE SUBUNIT ND6"/>
    <property type="match status" value="1"/>
</dbReference>
<evidence type="ECO:0000256" key="4">
    <source>
        <dbReference type="ARBA" id="ARBA00021095"/>
    </source>
</evidence>
<feature type="transmembrane region" description="Helical" evidence="16">
    <location>
        <begin position="48"/>
        <end position="67"/>
    </location>
</feature>
<keyword evidence="12 17" id="KW-0496">Mitochondrion</keyword>
<dbReference type="EC" id="7.1.1.2" evidence="3"/>
<evidence type="ECO:0000256" key="9">
    <source>
        <dbReference type="ARBA" id="ARBA00022982"/>
    </source>
</evidence>
<dbReference type="AlphaFoldDB" id="A0A7H0R0D5"/>
<accession>A0A7H0R0D5</accession>
<protein>
    <recommendedName>
        <fullName evidence="4">NADH-ubiquinone oxidoreductase chain 6</fullName>
        <ecNumber evidence="3">7.1.1.2</ecNumber>
    </recommendedName>
    <alternativeName>
        <fullName evidence="14">NADH dehydrogenase subunit 6</fullName>
    </alternativeName>
</protein>
<gene>
    <name evidence="17" type="primary">ND6</name>
</gene>
<evidence type="ECO:0000256" key="3">
    <source>
        <dbReference type="ARBA" id="ARBA00012944"/>
    </source>
</evidence>
<comment type="subcellular location">
    <subcellularLocation>
        <location evidence="1">Mitochondrion membrane</location>
        <topology evidence="1">Multi-pass membrane protein</topology>
    </subcellularLocation>
</comment>
<feature type="transmembrane region" description="Helical" evidence="16">
    <location>
        <begin position="79"/>
        <end position="98"/>
    </location>
</feature>
<feature type="transmembrane region" description="Helical" evidence="16">
    <location>
        <begin position="128"/>
        <end position="152"/>
    </location>
</feature>
<keyword evidence="8" id="KW-1278">Translocase</keyword>
<dbReference type="GO" id="GO:0008137">
    <property type="term" value="F:NADH dehydrogenase (ubiquinone) activity"/>
    <property type="evidence" value="ECO:0007669"/>
    <property type="project" value="UniProtKB-EC"/>
</dbReference>
<evidence type="ECO:0000256" key="8">
    <source>
        <dbReference type="ARBA" id="ARBA00022967"/>
    </source>
</evidence>
<proteinExistence type="inferred from homology"/>
<evidence type="ECO:0000256" key="7">
    <source>
        <dbReference type="ARBA" id="ARBA00022692"/>
    </source>
</evidence>
<evidence type="ECO:0000256" key="12">
    <source>
        <dbReference type="ARBA" id="ARBA00023128"/>
    </source>
</evidence>
<evidence type="ECO:0000256" key="16">
    <source>
        <dbReference type="SAM" id="Phobius"/>
    </source>
</evidence>
<keyword evidence="7 16" id="KW-0812">Transmembrane</keyword>
<keyword evidence="13 16" id="KW-0472">Membrane</keyword>
<comment type="catalytic activity">
    <reaction evidence="15">
        <text>a ubiquinone + NADH + 5 H(+)(in) = a ubiquinol + NAD(+) + 4 H(+)(out)</text>
        <dbReference type="Rhea" id="RHEA:29091"/>
        <dbReference type="Rhea" id="RHEA-COMP:9565"/>
        <dbReference type="Rhea" id="RHEA-COMP:9566"/>
        <dbReference type="ChEBI" id="CHEBI:15378"/>
        <dbReference type="ChEBI" id="CHEBI:16389"/>
        <dbReference type="ChEBI" id="CHEBI:17976"/>
        <dbReference type="ChEBI" id="CHEBI:57540"/>
        <dbReference type="ChEBI" id="CHEBI:57945"/>
        <dbReference type="EC" id="7.1.1.2"/>
    </reaction>
</comment>
<feature type="transmembrane region" description="Helical" evidence="16">
    <location>
        <begin position="21"/>
        <end position="42"/>
    </location>
</feature>
<evidence type="ECO:0000256" key="13">
    <source>
        <dbReference type="ARBA" id="ARBA00023136"/>
    </source>
</evidence>
<keyword evidence="10 16" id="KW-1133">Transmembrane helix</keyword>
<dbReference type="RefSeq" id="YP_009995933.1">
    <property type="nucleotide sequence ID" value="NC_052915.1"/>
</dbReference>
<dbReference type="PANTHER" id="PTHR11435:SF1">
    <property type="entry name" value="NADH-UBIQUINONE OXIDOREDUCTASE CHAIN 6"/>
    <property type="match status" value="1"/>
</dbReference>
<reference evidence="17" key="1">
    <citation type="submission" date="2020-08" db="EMBL/GenBank/DDBJ databases">
        <authorList>
            <person name="Xie W."/>
        </authorList>
    </citation>
    <scope>NUCLEOTIDE SEQUENCE</scope>
</reference>
<dbReference type="EMBL" id="MT826861">
    <property type="protein sequence ID" value="QNQ64884.1"/>
    <property type="molecule type" value="Genomic_DNA"/>
</dbReference>
<sequence>MNLMTLTTMMALSTMFMVVNHPISFGTILISQTILLALIAGLMNMNFWFSYILFIVMIGGLLIMFIYMTSIASNEKFKVSIKLILILPTTSVITYWIMNYFEENLKTLETFSFNSSKMTNILSKYFNLPFSTMAIFLMLYLLLTLIVIVKLTKKNLGPMRQKY</sequence>
<keyword evidence="5" id="KW-0813">Transport</keyword>
<evidence type="ECO:0000256" key="11">
    <source>
        <dbReference type="ARBA" id="ARBA00023027"/>
    </source>
</evidence>
<comment type="similarity">
    <text evidence="2">Belongs to the complex I subunit 6 family.</text>
</comment>